<gene>
    <name evidence="2" type="ORF">FRC98_01230</name>
</gene>
<organism evidence="2 3">
    <name type="scientific">Lujinxingia vulgaris</name>
    <dbReference type="NCBI Taxonomy" id="2600176"/>
    <lineage>
        <taxon>Bacteria</taxon>
        <taxon>Deltaproteobacteria</taxon>
        <taxon>Bradymonadales</taxon>
        <taxon>Lujinxingiaceae</taxon>
        <taxon>Lujinxingia</taxon>
    </lineage>
</organism>
<keyword evidence="3" id="KW-1185">Reference proteome</keyword>
<name>A0A5C6XAW4_9DELT</name>
<proteinExistence type="predicted"/>
<comment type="caution">
    <text evidence="2">The sequence shown here is derived from an EMBL/GenBank/DDBJ whole genome shotgun (WGS) entry which is preliminary data.</text>
</comment>
<dbReference type="InterPro" id="IPR036291">
    <property type="entry name" value="NAD(P)-bd_dom_sf"/>
</dbReference>
<reference evidence="2 3" key="1">
    <citation type="submission" date="2019-08" db="EMBL/GenBank/DDBJ databases">
        <title>Bradymonadales sp. TMQ4.</title>
        <authorList>
            <person name="Liang Q."/>
        </authorList>
    </citation>
    <scope>NUCLEOTIDE SEQUENCE [LARGE SCALE GENOMIC DNA]</scope>
    <source>
        <strain evidence="2 3">TMQ4</strain>
    </source>
</reference>
<dbReference type="AlphaFoldDB" id="A0A5C6XAW4"/>
<dbReference type="Proteomes" id="UP000321412">
    <property type="component" value="Unassembled WGS sequence"/>
</dbReference>
<dbReference type="EMBL" id="VOSM01000001">
    <property type="protein sequence ID" value="TXD39056.1"/>
    <property type="molecule type" value="Genomic_DNA"/>
</dbReference>
<accession>A0A5C6XAW4</accession>
<evidence type="ECO:0000259" key="1">
    <source>
        <dbReference type="Pfam" id="PF13460"/>
    </source>
</evidence>
<dbReference type="PANTHER" id="PTHR14097:SF7">
    <property type="entry name" value="OXIDOREDUCTASE HTATIP2"/>
    <property type="match status" value="1"/>
</dbReference>
<evidence type="ECO:0000313" key="2">
    <source>
        <dbReference type="EMBL" id="TXD39056.1"/>
    </source>
</evidence>
<dbReference type="InterPro" id="IPR016040">
    <property type="entry name" value="NAD(P)-bd_dom"/>
</dbReference>
<feature type="domain" description="NAD(P)-binding" evidence="1">
    <location>
        <begin position="13"/>
        <end position="176"/>
    </location>
</feature>
<dbReference type="RefSeq" id="WP_146979491.1">
    <property type="nucleotide sequence ID" value="NZ_VOSM01000001.1"/>
</dbReference>
<dbReference type="PANTHER" id="PTHR14097">
    <property type="entry name" value="OXIDOREDUCTASE HTATIP2"/>
    <property type="match status" value="1"/>
</dbReference>
<sequence length="240" mass="25684">MNEGSKKSAFVAGATGYTGQQVVRILAEQGVDVVAHVRPDSSSLERWRETFEGWGARVDTTAWEQGAMTATLSELRPDLVYCLIGTTRARDKATDEDAGYEAIDFGLTDLLVGACAAGSPESRFVYLSAMGVSASSASAYYKARWKAEESVRASGLSYIIARPGLITGPDRDESRPMERVAGVVSGAIFKGLSAVGADKLHDRYAPTDAVELATALVRRALEATDDQAVLETPELRCGRL</sequence>
<dbReference type="Pfam" id="PF13460">
    <property type="entry name" value="NAD_binding_10"/>
    <property type="match status" value="1"/>
</dbReference>
<dbReference type="SUPFAM" id="SSF51735">
    <property type="entry name" value="NAD(P)-binding Rossmann-fold domains"/>
    <property type="match status" value="1"/>
</dbReference>
<dbReference type="Gene3D" id="3.40.50.720">
    <property type="entry name" value="NAD(P)-binding Rossmann-like Domain"/>
    <property type="match status" value="1"/>
</dbReference>
<evidence type="ECO:0000313" key="3">
    <source>
        <dbReference type="Proteomes" id="UP000321412"/>
    </source>
</evidence>
<dbReference type="OrthoDB" id="5510591at2"/>
<protein>
    <submittedName>
        <fullName evidence="2">NAD-dependent epimerase/dehydratase family protein</fullName>
    </submittedName>
</protein>